<dbReference type="InterPro" id="IPR000262">
    <property type="entry name" value="FMN-dep_DH"/>
</dbReference>
<comment type="similarity">
    <text evidence="16">In the N-terminal section; belongs to the cytochrome b5 family.</text>
</comment>
<sequence>MLRTAILINNLGFDIRMGEQKLVSVKEIKKHASSDSCWLVVDGKVWDLTEFAPEHPGGAEVILKCAGQDASTEYNAIHSPSVLSDNLDASKLIGQLDTKTITEDWTKPPPSKTPQFALYEKPPLSSIINSYDFEEVASRTLSKKTWAFYSSAATDLITHGANKSFFDRIWFRPRLMRNVRTVSTRSRILGCDVSMPLFVSPAAMARLAHDDGEKAIARACAAAGIIQCVSTSASFPVTEIVSTAPSRHPFFFQLYVNKDRPKTAALLKTINSLSNVKAIFVTIDAPTIGKRESDERVRADESLSAPMSGQRAKNDSKGGGLGRVMGGYIDASLTWDDLAWLRSCTDLPLVVKGVQCAEDAKLALKHGCKGIVISNHGGRSLDTAPPAILVLLELQRCCPEVFNYMEVYIDGGIRRGTDILKALCLGATAVGMGRPFLYSLSYGSEGVEHLYEIMKDELETTMRMIGIANLSQVHPSLVNTLDIDHLVPSTVDHPYAKWR</sequence>
<evidence type="ECO:0000259" key="24">
    <source>
        <dbReference type="PROSITE" id="PS51349"/>
    </source>
</evidence>
<keyword evidence="7" id="KW-0285">Flavoprotein</keyword>
<dbReference type="PROSITE" id="PS50255">
    <property type="entry name" value="CYTOCHROME_B5_2"/>
    <property type="match status" value="1"/>
</dbReference>
<dbReference type="Gene3D" id="3.20.20.70">
    <property type="entry name" value="Aldolase class I"/>
    <property type="match status" value="1"/>
</dbReference>
<dbReference type="InterPro" id="IPR036400">
    <property type="entry name" value="Cyt_B5-like_heme/steroid_sf"/>
</dbReference>
<evidence type="ECO:0000256" key="3">
    <source>
        <dbReference type="ARBA" id="ARBA00004569"/>
    </source>
</evidence>
<dbReference type="SUPFAM" id="SSF55856">
    <property type="entry name" value="Cytochrome b5-like heme/steroid binding domain"/>
    <property type="match status" value="1"/>
</dbReference>
<dbReference type="InterPro" id="IPR037458">
    <property type="entry name" value="L-MDH/L-LDH_FMN-bd"/>
</dbReference>
<keyword evidence="12" id="KW-0408">Iron</keyword>
<evidence type="ECO:0000313" key="26">
    <source>
        <dbReference type="Proteomes" id="UP000799429"/>
    </source>
</evidence>
<evidence type="ECO:0000256" key="1">
    <source>
        <dbReference type="ARBA" id="ARBA00001917"/>
    </source>
</evidence>
<keyword evidence="8" id="KW-0288">FMN</keyword>
<dbReference type="Gene3D" id="3.10.120.10">
    <property type="entry name" value="Cytochrome b5-like heme/steroid binding domain"/>
    <property type="match status" value="1"/>
</dbReference>
<dbReference type="GO" id="GO:0004460">
    <property type="term" value="F:L-lactate dehydrogenase (cytochrome) activity"/>
    <property type="evidence" value="ECO:0007669"/>
    <property type="project" value="UniProtKB-EC"/>
</dbReference>
<accession>A0A9P4SE26</accession>
<dbReference type="EC" id="1.1.2.3" evidence="17"/>
<dbReference type="SMART" id="SM01117">
    <property type="entry name" value="Cyt-b5"/>
    <property type="match status" value="1"/>
</dbReference>
<feature type="non-terminal residue" evidence="25">
    <location>
        <position position="499"/>
    </location>
</feature>
<evidence type="ECO:0000256" key="10">
    <source>
        <dbReference type="ARBA" id="ARBA00022946"/>
    </source>
</evidence>
<comment type="catalytic activity">
    <reaction evidence="14">
        <text>(S)-lactate + 2 Fe(III)-[cytochrome c] = 2 Fe(II)-[cytochrome c] + pyruvate + 2 H(+)</text>
        <dbReference type="Rhea" id="RHEA:19909"/>
        <dbReference type="Rhea" id="RHEA-COMP:10350"/>
        <dbReference type="Rhea" id="RHEA-COMP:14399"/>
        <dbReference type="ChEBI" id="CHEBI:15361"/>
        <dbReference type="ChEBI" id="CHEBI:15378"/>
        <dbReference type="ChEBI" id="CHEBI:16651"/>
        <dbReference type="ChEBI" id="CHEBI:29033"/>
        <dbReference type="ChEBI" id="CHEBI:29034"/>
        <dbReference type="EC" id="1.1.2.3"/>
    </reaction>
    <physiologicalReaction direction="left-to-right" evidence="14">
        <dbReference type="Rhea" id="RHEA:19910"/>
    </physiologicalReaction>
</comment>
<keyword evidence="9" id="KW-0479">Metal-binding</keyword>
<comment type="subunit">
    <text evidence="4">Homotetramer.</text>
</comment>
<keyword evidence="5" id="KW-0813">Transport</keyword>
<dbReference type="PANTHER" id="PTHR10578:SF104">
    <property type="entry name" value="CYTOCHROME B2, MITOCHONDRIAL-RELATED"/>
    <property type="match status" value="1"/>
</dbReference>
<evidence type="ECO:0000256" key="20">
    <source>
        <dbReference type="ARBA" id="ARBA00078774"/>
    </source>
</evidence>
<dbReference type="CDD" id="cd02922">
    <property type="entry name" value="FCB2_FMN"/>
    <property type="match status" value="1"/>
</dbReference>
<evidence type="ECO:0000256" key="21">
    <source>
        <dbReference type="ARBA" id="ARBA00078938"/>
    </source>
</evidence>
<comment type="cofactor">
    <cofactor evidence="1">
        <name>FMN</name>
        <dbReference type="ChEBI" id="CHEBI:58210"/>
    </cofactor>
</comment>
<dbReference type="Pfam" id="PF00173">
    <property type="entry name" value="Cyt-b5"/>
    <property type="match status" value="1"/>
</dbReference>
<comment type="caution">
    <text evidence="25">The sequence shown here is derived from an EMBL/GenBank/DDBJ whole genome shotgun (WGS) entry which is preliminary data.</text>
</comment>
<evidence type="ECO:0000256" key="18">
    <source>
        <dbReference type="ARBA" id="ARBA00068515"/>
    </source>
</evidence>
<dbReference type="Pfam" id="PF01070">
    <property type="entry name" value="FMN_dh"/>
    <property type="match status" value="1"/>
</dbReference>
<evidence type="ECO:0000256" key="14">
    <source>
        <dbReference type="ARBA" id="ARBA00052399"/>
    </source>
</evidence>
<protein>
    <recommendedName>
        <fullName evidence="18">L-lactate dehydrogenase (cytochrome)</fullName>
        <ecNumber evidence="17">1.1.2.3</ecNumber>
    </recommendedName>
    <alternativeName>
        <fullName evidence="20">Cytochrome b2</fullName>
    </alternativeName>
    <alternativeName>
        <fullName evidence="19">Flavocytochrome b2</fullName>
    </alternativeName>
    <alternativeName>
        <fullName evidence="21">L-lactate ferricytochrome c oxidoreductase</fullName>
    </alternativeName>
</protein>
<organism evidence="25 26">
    <name type="scientific">Patellaria atrata CBS 101060</name>
    <dbReference type="NCBI Taxonomy" id="1346257"/>
    <lineage>
        <taxon>Eukaryota</taxon>
        <taxon>Fungi</taxon>
        <taxon>Dikarya</taxon>
        <taxon>Ascomycota</taxon>
        <taxon>Pezizomycotina</taxon>
        <taxon>Dothideomycetes</taxon>
        <taxon>Dothideomycetes incertae sedis</taxon>
        <taxon>Patellariales</taxon>
        <taxon>Patellariaceae</taxon>
        <taxon>Patellaria</taxon>
    </lineage>
</organism>
<dbReference type="FunFam" id="3.10.120.10:FF:000009">
    <property type="entry name" value="Cytochrome b2, mitochondrial, putative"/>
    <property type="match status" value="1"/>
</dbReference>
<proteinExistence type="inferred from homology"/>
<name>A0A9P4SE26_9PEZI</name>
<evidence type="ECO:0000256" key="22">
    <source>
        <dbReference type="SAM" id="MobiDB-lite"/>
    </source>
</evidence>
<feature type="region of interest" description="Disordered" evidence="22">
    <location>
        <begin position="291"/>
        <end position="318"/>
    </location>
</feature>
<keyword evidence="10" id="KW-0809">Transit peptide</keyword>
<feature type="compositionally biased region" description="Basic and acidic residues" evidence="22">
    <location>
        <begin position="291"/>
        <end position="301"/>
    </location>
</feature>
<dbReference type="InterPro" id="IPR013785">
    <property type="entry name" value="Aldolase_TIM"/>
</dbReference>
<comment type="similarity">
    <text evidence="15">In the C-terminal section; belongs to the FMN-dependent alpha-hydroxy acid dehydrogenase family.</text>
</comment>
<dbReference type="EMBL" id="MU006092">
    <property type="protein sequence ID" value="KAF2840664.1"/>
    <property type="molecule type" value="Genomic_DNA"/>
</dbReference>
<evidence type="ECO:0000259" key="23">
    <source>
        <dbReference type="PROSITE" id="PS50255"/>
    </source>
</evidence>
<keyword evidence="11" id="KW-0560">Oxidoreductase</keyword>
<evidence type="ECO:0000256" key="17">
    <source>
        <dbReference type="ARBA" id="ARBA00066458"/>
    </source>
</evidence>
<evidence type="ECO:0000256" key="4">
    <source>
        <dbReference type="ARBA" id="ARBA00011881"/>
    </source>
</evidence>
<dbReference type="GO" id="GO:0046872">
    <property type="term" value="F:metal ion binding"/>
    <property type="evidence" value="ECO:0007669"/>
    <property type="project" value="UniProtKB-KW"/>
</dbReference>
<dbReference type="InterPro" id="IPR037396">
    <property type="entry name" value="FMN_HAD"/>
</dbReference>
<dbReference type="PANTHER" id="PTHR10578">
    <property type="entry name" value="S -2-HYDROXY-ACID OXIDASE-RELATED"/>
    <property type="match status" value="1"/>
</dbReference>
<keyword evidence="26" id="KW-1185">Reference proteome</keyword>
<evidence type="ECO:0000256" key="19">
    <source>
        <dbReference type="ARBA" id="ARBA00075949"/>
    </source>
</evidence>
<comment type="cofactor">
    <cofactor evidence="2">
        <name>heme b</name>
        <dbReference type="ChEBI" id="CHEBI:60344"/>
    </cofactor>
</comment>
<evidence type="ECO:0000256" key="6">
    <source>
        <dbReference type="ARBA" id="ARBA00022617"/>
    </source>
</evidence>
<reference evidence="25" key="1">
    <citation type="journal article" date="2020" name="Stud. Mycol.">
        <title>101 Dothideomycetes genomes: a test case for predicting lifestyles and emergence of pathogens.</title>
        <authorList>
            <person name="Haridas S."/>
            <person name="Albert R."/>
            <person name="Binder M."/>
            <person name="Bloem J."/>
            <person name="Labutti K."/>
            <person name="Salamov A."/>
            <person name="Andreopoulos B."/>
            <person name="Baker S."/>
            <person name="Barry K."/>
            <person name="Bills G."/>
            <person name="Bluhm B."/>
            <person name="Cannon C."/>
            <person name="Castanera R."/>
            <person name="Culley D."/>
            <person name="Daum C."/>
            <person name="Ezra D."/>
            <person name="Gonzalez J."/>
            <person name="Henrissat B."/>
            <person name="Kuo A."/>
            <person name="Liang C."/>
            <person name="Lipzen A."/>
            <person name="Lutzoni F."/>
            <person name="Magnuson J."/>
            <person name="Mondo S."/>
            <person name="Nolan M."/>
            <person name="Ohm R."/>
            <person name="Pangilinan J."/>
            <person name="Park H.-J."/>
            <person name="Ramirez L."/>
            <person name="Alfaro M."/>
            <person name="Sun H."/>
            <person name="Tritt A."/>
            <person name="Yoshinaga Y."/>
            <person name="Zwiers L.-H."/>
            <person name="Turgeon B."/>
            <person name="Goodwin S."/>
            <person name="Spatafora J."/>
            <person name="Crous P."/>
            <person name="Grigoriev I."/>
        </authorList>
    </citation>
    <scope>NUCLEOTIDE SEQUENCE</scope>
    <source>
        <strain evidence="25">CBS 101060</strain>
    </source>
</reference>
<dbReference type="Proteomes" id="UP000799429">
    <property type="component" value="Unassembled WGS sequence"/>
</dbReference>
<evidence type="ECO:0000256" key="12">
    <source>
        <dbReference type="ARBA" id="ARBA00023004"/>
    </source>
</evidence>
<keyword evidence="6" id="KW-0349">Heme</keyword>
<evidence type="ECO:0000256" key="13">
    <source>
        <dbReference type="ARBA" id="ARBA00023128"/>
    </source>
</evidence>
<dbReference type="PROSITE" id="PS51349">
    <property type="entry name" value="FMN_HYDROXY_ACID_DH_2"/>
    <property type="match status" value="1"/>
</dbReference>
<feature type="domain" description="FMN hydroxy acid dehydrogenase" evidence="24">
    <location>
        <begin position="122"/>
        <end position="483"/>
    </location>
</feature>
<evidence type="ECO:0000256" key="7">
    <source>
        <dbReference type="ARBA" id="ARBA00022630"/>
    </source>
</evidence>
<evidence type="ECO:0000256" key="15">
    <source>
        <dbReference type="ARBA" id="ARBA00061137"/>
    </source>
</evidence>
<feature type="domain" description="Cytochrome b5 heme-binding" evidence="23">
    <location>
        <begin position="20"/>
        <end position="97"/>
    </location>
</feature>
<dbReference type="FunFam" id="3.20.20.70:FF:000062">
    <property type="entry name" value="Cytochrome b2, mitochondrial, putative"/>
    <property type="match status" value="1"/>
</dbReference>
<evidence type="ECO:0000256" key="8">
    <source>
        <dbReference type="ARBA" id="ARBA00022643"/>
    </source>
</evidence>
<comment type="subcellular location">
    <subcellularLocation>
        <location evidence="3">Mitochondrion intermembrane space</location>
    </subcellularLocation>
</comment>
<evidence type="ECO:0000256" key="2">
    <source>
        <dbReference type="ARBA" id="ARBA00001970"/>
    </source>
</evidence>
<dbReference type="SUPFAM" id="SSF51395">
    <property type="entry name" value="FMN-linked oxidoreductases"/>
    <property type="match status" value="1"/>
</dbReference>
<dbReference type="GO" id="GO:0005758">
    <property type="term" value="C:mitochondrial intermembrane space"/>
    <property type="evidence" value="ECO:0007669"/>
    <property type="project" value="UniProtKB-SubCell"/>
</dbReference>
<evidence type="ECO:0000313" key="25">
    <source>
        <dbReference type="EMBL" id="KAF2840664.1"/>
    </source>
</evidence>
<evidence type="ECO:0000256" key="9">
    <source>
        <dbReference type="ARBA" id="ARBA00022723"/>
    </source>
</evidence>
<gene>
    <name evidence="25" type="ORF">M501DRAFT_950978</name>
</gene>
<evidence type="ECO:0000256" key="16">
    <source>
        <dbReference type="ARBA" id="ARBA00061589"/>
    </source>
</evidence>
<evidence type="ECO:0000256" key="11">
    <source>
        <dbReference type="ARBA" id="ARBA00023002"/>
    </source>
</evidence>
<evidence type="ECO:0000256" key="5">
    <source>
        <dbReference type="ARBA" id="ARBA00022448"/>
    </source>
</evidence>
<keyword evidence="13" id="KW-0496">Mitochondrion</keyword>
<dbReference type="InterPro" id="IPR001199">
    <property type="entry name" value="Cyt_B5-like_heme/steroid-bd"/>
</dbReference>
<dbReference type="AlphaFoldDB" id="A0A9P4SE26"/>
<dbReference type="OrthoDB" id="1925334at2759"/>